<feature type="region of interest" description="Disordered" evidence="1">
    <location>
        <begin position="1019"/>
        <end position="1041"/>
    </location>
</feature>
<sequence length="1156" mass="127405">MTCQDQSQVRRNTVHQMKPESEDTENSRTEDLVQTNVHAKVDQENGSDLHVPQHGIGELKYAGLSQKRSRSVSGDDAEDDGEEVFLRGNSAGLVGSSLLRRKGRAPPPPKRLSSLHPLDEDTCQDVTSDIAANQVSSMRSRDTETGCDKSSDHNDGHGSTLIVTHQPLVAELTKRQKTKSDLYNVIEQTDAADVKADEGSQQDQSALGADSERFTLVHLQKNCARMTSTQNATGGDCSANLDVSGTVSAENPAKDVKLSGDVSMAARPRDIAIGSSCGTKPKATVGKPKIPVKPGHLKSPVAVGLPEIPKVKEDKNSGCVLDVSTPENLLSPTDGRGDGEGNTEKIQGNTDQNVRPRTPETEAKCNEVVPEITTPAKWVLLPKYSTHDDDKSKRRQRILRTGDKNVCQKTSETEAKGNGRVAKTITHDRGLLHAQNHTRGGEHDTRTTPEVMSCEDQTIRKRTVETEARCPEQVPEVIKPEVIKPDKGLLHMKGRYHDLSDSSDERQQTVYTENQSKSLRPSETLFSSATGPVSKVNPLERDCIRCDNGNTDKKQRVILTEDQITSRRTCESSVKTSSRIATVVGGMKCDSDLSSEESVTIVTGAGQPLASTPIPPPRRKKLRNRDRLKNGLPRDTTDSVSASSSMSSEHSVGQGPSKKTTSTTTGQHGISGSKDVDVPSLSPFLPSPVRMSSQSLDRESDGGIYENVPPPPQFDNSHSSLSTIMGNDRLSSSTAQHQPSIRDQEMLSEDLVGRSDRKLGRDKVTSSSGCHPQLGSGDKLRDFSPSRATSDTTVVPGGSSSLKEKLSNRNQLNILVEEDYLPGHVSTVPEDLPPHPPQPWEVSMAMSAHLMDLASRPWDDTVVPPIGKTSGGARPTVVDYVWQMKPVELWDTSDVCDWCKTVLDFGALADAFEECAVSGNQLLQLTRQDLSELGITDALDRNTVLDEIARLQRKQRDSAPFWNLKQISIRRKTLELSNDILKHRLSRLRELNDKQDVQISEYLNELQDEQQRTSQLINGVRSQQMTSSPTPLSSTMRRHRSGRNEMPVMTWSNKEVLKWLRHVGLSKFIGTFADKMDIMTIDDRELILSELYKLQHPAGPSLEQVIQEQRSWSSEYSDHSSSTPREDLTELVGFPILQRRQSQEWEQNIVSGFAPR</sequence>
<dbReference type="AlphaFoldDB" id="A0AAD9KM17"/>
<accession>A0AAD9KM17</accession>
<gene>
    <name evidence="3" type="ORF">NP493_895g00004</name>
</gene>
<keyword evidence="4" id="KW-1185">Reference proteome</keyword>
<dbReference type="GO" id="GO:0009898">
    <property type="term" value="C:cytoplasmic side of plasma membrane"/>
    <property type="evidence" value="ECO:0007669"/>
    <property type="project" value="TreeGrafter"/>
</dbReference>
<feature type="compositionally biased region" description="Polar residues" evidence="1">
    <location>
        <begin position="508"/>
        <end position="531"/>
    </location>
</feature>
<feature type="compositionally biased region" description="Low complexity" evidence="1">
    <location>
        <begin position="1022"/>
        <end position="1035"/>
    </location>
</feature>
<feature type="compositionally biased region" description="Basic residues" evidence="1">
    <location>
        <begin position="617"/>
        <end position="626"/>
    </location>
</feature>
<proteinExistence type="predicted"/>
<dbReference type="Pfam" id="PF07647">
    <property type="entry name" value="SAM_2"/>
    <property type="match status" value="1"/>
</dbReference>
<dbReference type="PANTHER" id="PTHR20843">
    <property type="entry name" value="STERILE ALPHA MOTIF DOMAIN CONTAINING PROTEIN 10"/>
    <property type="match status" value="1"/>
</dbReference>
<feature type="compositionally biased region" description="Basic and acidic residues" evidence="1">
    <location>
        <begin position="17"/>
        <end position="31"/>
    </location>
</feature>
<evidence type="ECO:0000259" key="2">
    <source>
        <dbReference type="PROSITE" id="PS50105"/>
    </source>
</evidence>
<name>A0AAD9KM17_RIDPI</name>
<comment type="caution">
    <text evidence="3">The sequence shown here is derived from an EMBL/GenBank/DDBJ whole genome shotgun (WGS) entry which is preliminary data.</text>
</comment>
<dbReference type="InterPro" id="IPR001660">
    <property type="entry name" value="SAM"/>
</dbReference>
<dbReference type="EMBL" id="JAODUO010000895">
    <property type="protein sequence ID" value="KAK2173175.1"/>
    <property type="molecule type" value="Genomic_DNA"/>
</dbReference>
<dbReference type="PROSITE" id="PS50105">
    <property type="entry name" value="SAM_DOMAIN"/>
    <property type="match status" value="1"/>
</dbReference>
<feature type="compositionally biased region" description="Polar residues" evidence="1">
    <location>
        <begin position="714"/>
        <end position="739"/>
    </location>
</feature>
<feature type="region of interest" description="Disordered" evidence="1">
    <location>
        <begin position="602"/>
        <end position="806"/>
    </location>
</feature>
<protein>
    <recommendedName>
        <fullName evidence="2">SAM domain-containing protein</fullName>
    </recommendedName>
</protein>
<feature type="compositionally biased region" description="Polar residues" evidence="1">
    <location>
        <begin position="1"/>
        <end position="15"/>
    </location>
</feature>
<dbReference type="Gene3D" id="1.10.150.50">
    <property type="entry name" value="Transcription Factor, Ets-1"/>
    <property type="match status" value="1"/>
</dbReference>
<evidence type="ECO:0000256" key="1">
    <source>
        <dbReference type="SAM" id="MobiDB-lite"/>
    </source>
</evidence>
<dbReference type="Proteomes" id="UP001209878">
    <property type="component" value="Unassembled WGS sequence"/>
</dbReference>
<feature type="domain" description="SAM" evidence="2">
    <location>
        <begin position="890"/>
        <end position="954"/>
    </location>
</feature>
<feature type="region of interest" description="Disordered" evidence="1">
    <location>
        <begin position="135"/>
        <end position="160"/>
    </location>
</feature>
<dbReference type="InterPro" id="IPR052268">
    <property type="entry name" value="SAM_domain-containing_protein"/>
</dbReference>
<feature type="compositionally biased region" description="Polar residues" evidence="1">
    <location>
        <begin position="786"/>
        <end position="801"/>
    </location>
</feature>
<feature type="compositionally biased region" description="Basic and acidic residues" evidence="1">
    <location>
        <begin position="139"/>
        <end position="156"/>
    </location>
</feature>
<feature type="region of interest" description="Disordered" evidence="1">
    <location>
        <begin position="496"/>
        <end position="533"/>
    </location>
</feature>
<feature type="region of interest" description="Disordered" evidence="1">
    <location>
        <begin position="1"/>
        <end position="88"/>
    </location>
</feature>
<feature type="region of interest" description="Disordered" evidence="1">
    <location>
        <begin position="318"/>
        <end position="361"/>
    </location>
</feature>
<feature type="compositionally biased region" description="Basic and acidic residues" evidence="1">
    <location>
        <begin position="740"/>
        <end position="764"/>
    </location>
</feature>
<organism evidence="3 4">
    <name type="scientific">Ridgeia piscesae</name>
    <name type="common">Tubeworm</name>
    <dbReference type="NCBI Taxonomy" id="27915"/>
    <lineage>
        <taxon>Eukaryota</taxon>
        <taxon>Metazoa</taxon>
        <taxon>Spiralia</taxon>
        <taxon>Lophotrochozoa</taxon>
        <taxon>Annelida</taxon>
        <taxon>Polychaeta</taxon>
        <taxon>Sedentaria</taxon>
        <taxon>Canalipalpata</taxon>
        <taxon>Sabellida</taxon>
        <taxon>Siboglinidae</taxon>
        <taxon>Ridgeia</taxon>
    </lineage>
</organism>
<dbReference type="InterPro" id="IPR013761">
    <property type="entry name" value="SAM/pointed_sf"/>
</dbReference>
<feature type="compositionally biased region" description="Basic and acidic residues" evidence="1">
    <location>
        <begin position="496"/>
        <end position="507"/>
    </location>
</feature>
<feature type="compositionally biased region" description="Polar residues" evidence="1">
    <location>
        <begin position="344"/>
        <end position="355"/>
    </location>
</feature>
<feature type="compositionally biased region" description="Low complexity" evidence="1">
    <location>
        <begin position="639"/>
        <end position="688"/>
    </location>
</feature>
<dbReference type="PANTHER" id="PTHR20843:SF0">
    <property type="entry name" value="PROTEIN AVEUGLE"/>
    <property type="match status" value="1"/>
</dbReference>
<reference evidence="3" key="1">
    <citation type="journal article" date="2023" name="Mol. Biol. Evol.">
        <title>Third-Generation Sequencing Reveals the Adaptive Role of the Epigenome in Three Deep-Sea Polychaetes.</title>
        <authorList>
            <person name="Perez M."/>
            <person name="Aroh O."/>
            <person name="Sun Y."/>
            <person name="Lan Y."/>
            <person name="Juniper S.K."/>
            <person name="Young C.R."/>
            <person name="Angers B."/>
            <person name="Qian P.Y."/>
        </authorList>
    </citation>
    <scope>NUCLEOTIDE SEQUENCE</scope>
    <source>
        <strain evidence="3">R07B-5</strain>
    </source>
</reference>
<dbReference type="SMART" id="SM00454">
    <property type="entry name" value="SAM"/>
    <property type="match status" value="1"/>
</dbReference>
<dbReference type="GO" id="GO:0007169">
    <property type="term" value="P:cell surface receptor protein tyrosine kinase signaling pathway"/>
    <property type="evidence" value="ECO:0007669"/>
    <property type="project" value="TreeGrafter"/>
</dbReference>
<evidence type="ECO:0000313" key="4">
    <source>
        <dbReference type="Proteomes" id="UP001209878"/>
    </source>
</evidence>
<evidence type="ECO:0000313" key="3">
    <source>
        <dbReference type="EMBL" id="KAK2173175.1"/>
    </source>
</evidence>
<dbReference type="SUPFAM" id="SSF47769">
    <property type="entry name" value="SAM/Pointed domain"/>
    <property type="match status" value="2"/>
</dbReference>